<protein>
    <submittedName>
        <fullName evidence="1">HAD family hydrolase</fullName>
    </submittedName>
</protein>
<reference evidence="2" key="1">
    <citation type="journal article" date="2019" name="Int. J. Syst. Evol. Microbiol.">
        <title>The Global Catalogue of Microorganisms (GCM) 10K type strain sequencing project: providing services to taxonomists for standard genome sequencing and annotation.</title>
        <authorList>
            <consortium name="The Broad Institute Genomics Platform"/>
            <consortium name="The Broad Institute Genome Sequencing Center for Infectious Disease"/>
            <person name="Wu L."/>
            <person name="Ma J."/>
        </authorList>
    </citation>
    <scope>NUCLEOTIDE SEQUENCE [LARGE SCALE GENOMIC DNA]</scope>
    <source>
        <strain evidence="2">JCM 16548</strain>
    </source>
</reference>
<comment type="caution">
    <text evidence="1">The sequence shown here is derived from an EMBL/GenBank/DDBJ whole genome shotgun (WGS) entry which is preliminary data.</text>
</comment>
<dbReference type="Pfam" id="PF08282">
    <property type="entry name" value="Hydrolase_3"/>
    <property type="match status" value="1"/>
</dbReference>
<dbReference type="Proteomes" id="UP001500051">
    <property type="component" value="Unassembled WGS sequence"/>
</dbReference>
<keyword evidence="2" id="KW-1185">Reference proteome</keyword>
<dbReference type="Gene3D" id="3.40.50.1000">
    <property type="entry name" value="HAD superfamily/HAD-like"/>
    <property type="match status" value="1"/>
</dbReference>
<dbReference type="InterPro" id="IPR036412">
    <property type="entry name" value="HAD-like_sf"/>
</dbReference>
<dbReference type="InterPro" id="IPR023214">
    <property type="entry name" value="HAD_sf"/>
</dbReference>
<dbReference type="SUPFAM" id="SSF56784">
    <property type="entry name" value="HAD-like"/>
    <property type="match status" value="1"/>
</dbReference>
<keyword evidence="1" id="KW-0378">Hydrolase</keyword>
<accession>A0ABP7CVJ2</accession>
<dbReference type="PANTHER" id="PTHR10000:SF8">
    <property type="entry name" value="HAD SUPERFAMILY HYDROLASE-LIKE, TYPE 3"/>
    <property type="match status" value="1"/>
</dbReference>
<proteinExistence type="predicted"/>
<evidence type="ECO:0000313" key="1">
    <source>
        <dbReference type="EMBL" id="GAA3695281.1"/>
    </source>
</evidence>
<dbReference type="GO" id="GO:0016787">
    <property type="term" value="F:hydrolase activity"/>
    <property type="evidence" value="ECO:0007669"/>
    <property type="project" value="UniProtKB-KW"/>
</dbReference>
<sequence>MPAVRPHDSDESTLNPRRGARYTLTWPITAMSAAAVVGEDDGDRDVRWGAAVRGRIHGVRTPKLIATDLDGTFLSPDSTVSAENSAAVLAAQEAGVTVVFATGRPIRWLEVIRGLPGAHPTVIASNGAALYDAAADAMLDKITIDTEAALDAVTRIRTVVDDVRFAFESGTRFGHEPHYTTWEPSDGSDPDVFSGPLETIVHEDLVKVLVQSPGLASDELLARVDHVLGNRLSATHSSARGHGLVEISARGVDKGAMLARVCARMGIDAADVAAFGDMPNDLSMLSWVGQPYVMANAHPALIAQGFASVPPNSESGVGRTIRRLLG</sequence>
<dbReference type="EMBL" id="BAAAYX010000002">
    <property type="protein sequence ID" value="GAA3695281.1"/>
    <property type="molecule type" value="Genomic_DNA"/>
</dbReference>
<gene>
    <name evidence="1" type="ORF">GCM10022204_08830</name>
</gene>
<evidence type="ECO:0000313" key="2">
    <source>
        <dbReference type="Proteomes" id="UP001500051"/>
    </source>
</evidence>
<dbReference type="PANTHER" id="PTHR10000">
    <property type="entry name" value="PHOSPHOSERINE PHOSPHATASE"/>
    <property type="match status" value="1"/>
</dbReference>
<name>A0ABP7CVJ2_9ACTN</name>
<organism evidence="1 2">
    <name type="scientific">Microlunatus aurantiacus</name>
    <dbReference type="NCBI Taxonomy" id="446786"/>
    <lineage>
        <taxon>Bacteria</taxon>
        <taxon>Bacillati</taxon>
        <taxon>Actinomycetota</taxon>
        <taxon>Actinomycetes</taxon>
        <taxon>Propionibacteriales</taxon>
        <taxon>Propionibacteriaceae</taxon>
        <taxon>Microlunatus</taxon>
    </lineage>
</organism>
<dbReference type="Gene3D" id="3.30.1240.10">
    <property type="match status" value="1"/>
</dbReference>